<dbReference type="AlphaFoldDB" id="A0A8J2ZZ10"/>
<accession>A0A8J2ZZ10</accession>
<dbReference type="Pfam" id="PF15979">
    <property type="entry name" value="Glyco_hydro_115"/>
    <property type="match status" value="1"/>
</dbReference>
<dbReference type="RefSeq" id="WP_188498750.1">
    <property type="nucleotide sequence ID" value="NZ_BMFV01000035.1"/>
</dbReference>
<dbReference type="Gene3D" id="3.20.20.520">
    <property type="entry name" value="Glycosyl hydrolase family 115"/>
    <property type="match status" value="1"/>
</dbReference>
<dbReference type="Gene3D" id="3.30.379.10">
    <property type="entry name" value="Chitobiase/beta-hexosaminidase domain 2-like"/>
    <property type="match status" value="1"/>
</dbReference>
<dbReference type="Proteomes" id="UP000656813">
    <property type="component" value="Unassembled WGS sequence"/>
</dbReference>
<evidence type="ECO:0000313" key="3">
    <source>
        <dbReference type="Proteomes" id="UP000656813"/>
    </source>
</evidence>
<dbReference type="SUPFAM" id="SSF55545">
    <property type="entry name" value="beta-N-acetylhexosaminidase-like domain"/>
    <property type="match status" value="1"/>
</dbReference>
<sequence length="694" mass="81296">MSKDAFVLIDQNTIIRPPESISSPVQHALNMIRRDHEKVFGKIPELTNSPSAAPDLIVRYALPEDRCPNWPETFCFRFHLINGKWTMHIIGQDDLGIIYGLLYYSQHYLGVDPFWFWADLPISTKVRVEIPTTDYNSEKFKVKYRGWFVNDEVCLIGWKEDYPPSKEIWYPVFEALLRCGGNMVIPGTDLPKEGIHAKLASEMGLWVTHHHAEPLGAEMFLRAYPGKNPNYMEHPELFEQLWREAILKQKDQKVIWVLSFRGQGDAPFWLNTPEFDTPQKRGEMISKVVEKQYQMVCESIENPVCCMALYGEISELYKQGYISVPDGVIKIWADNGYGKMVSRRRENENLRIPSLPAYGDPGEHGIYYHVTFHDLQASNHLTMFPSPLELVKGEIEQAFETGAHSYLLLNSGNIRMHLYPLDLVSHLWRTGEVQIIPHLEAFVQRLYSSYHKRIEHVYRDYSNHTISYGPHPDDQAGEQFYHHPARHIIGHWLQGKCHLPVRSLFWATGEVPFNDQINWFKAKCEEALLGWMDLLEECCDLFIHLGDEDQRRFYDQLMMQVELHASGCRGMIALCDAYYSFAKQNYAVAFVQVSQSIRSYNESLLALRKAEQYKWKHFYRADWLTNIKSTLYSLESLRKYIRMQEDSPDFFLWYKKYLMSETEKYIYLENTHRKPLSDDDLAQQLEELFRKHLG</sequence>
<dbReference type="InterPro" id="IPR042301">
    <property type="entry name" value="GH115_sf"/>
</dbReference>
<protein>
    <recommendedName>
        <fullName evidence="4">Glycosyl hydrolase family 115</fullName>
    </recommendedName>
</protein>
<organism evidence="2 3">
    <name type="scientific">Pullulanibacillus pueri</name>
    <dbReference type="NCBI Taxonomy" id="1437324"/>
    <lineage>
        <taxon>Bacteria</taxon>
        <taxon>Bacillati</taxon>
        <taxon>Bacillota</taxon>
        <taxon>Bacilli</taxon>
        <taxon>Bacillales</taxon>
        <taxon>Sporolactobacillaceae</taxon>
        <taxon>Pullulanibacillus</taxon>
    </lineage>
</organism>
<comment type="caution">
    <text evidence="2">The sequence shown here is derived from an EMBL/GenBank/DDBJ whole genome shotgun (WGS) entry which is preliminary data.</text>
</comment>
<dbReference type="PANTHER" id="PTHR37842:SF2">
    <property type="entry name" value="GYLCOSYL HYDROLASE 115 C-TERMINAL DOMAIN-CONTAINING PROTEIN"/>
    <property type="match status" value="1"/>
</dbReference>
<gene>
    <name evidence="2" type="ORF">GCM10007096_35780</name>
</gene>
<dbReference type="GO" id="GO:0005975">
    <property type="term" value="P:carbohydrate metabolic process"/>
    <property type="evidence" value="ECO:0007669"/>
    <property type="project" value="UniProtKB-ARBA"/>
</dbReference>
<dbReference type="EMBL" id="BMFV01000035">
    <property type="protein sequence ID" value="GGH86931.1"/>
    <property type="molecule type" value="Genomic_DNA"/>
</dbReference>
<proteinExistence type="predicted"/>
<evidence type="ECO:0000313" key="2">
    <source>
        <dbReference type="EMBL" id="GGH86931.1"/>
    </source>
</evidence>
<dbReference type="InterPro" id="IPR031924">
    <property type="entry name" value="GH115"/>
</dbReference>
<keyword evidence="3" id="KW-1185">Reference proteome</keyword>
<evidence type="ECO:0000256" key="1">
    <source>
        <dbReference type="ARBA" id="ARBA00022801"/>
    </source>
</evidence>
<name>A0A8J2ZZ10_9BACL</name>
<reference evidence="2" key="2">
    <citation type="submission" date="2020-09" db="EMBL/GenBank/DDBJ databases">
        <authorList>
            <person name="Sun Q."/>
            <person name="Zhou Y."/>
        </authorList>
    </citation>
    <scope>NUCLEOTIDE SEQUENCE</scope>
    <source>
        <strain evidence="2">CGMCC 1.12777</strain>
    </source>
</reference>
<keyword evidence="1" id="KW-0378">Hydrolase</keyword>
<dbReference type="InterPro" id="IPR029018">
    <property type="entry name" value="Hex-like_dom2"/>
</dbReference>
<dbReference type="PANTHER" id="PTHR37842">
    <property type="match status" value="1"/>
</dbReference>
<evidence type="ECO:0008006" key="4">
    <source>
        <dbReference type="Google" id="ProtNLM"/>
    </source>
</evidence>
<reference evidence="2" key="1">
    <citation type="journal article" date="2014" name="Int. J. Syst. Evol. Microbiol.">
        <title>Complete genome sequence of Corynebacterium casei LMG S-19264T (=DSM 44701T), isolated from a smear-ripened cheese.</title>
        <authorList>
            <consortium name="US DOE Joint Genome Institute (JGI-PGF)"/>
            <person name="Walter F."/>
            <person name="Albersmeier A."/>
            <person name="Kalinowski J."/>
            <person name="Ruckert C."/>
        </authorList>
    </citation>
    <scope>NUCLEOTIDE SEQUENCE</scope>
    <source>
        <strain evidence="2">CGMCC 1.12777</strain>
    </source>
</reference>
<dbReference type="GO" id="GO:0016787">
    <property type="term" value="F:hydrolase activity"/>
    <property type="evidence" value="ECO:0007669"/>
    <property type="project" value="UniProtKB-KW"/>
</dbReference>